<dbReference type="PANTHER" id="PTHR43840:SF15">
    <property type="entry name" value="MITOCHONDRIAL METAL TRANSPORTER 1-RELATED"/>
    <property type="match status" value="1"/>
</dbReference>
<dbReference type="AlphaFoldDB" id="A0AAP2RBT9"/>
<dbReference type="Gene3D" id="3.30.70.1350">
    <property type="entry name" value="Cation efflux protein, cytoplasmic domain"/>
    <property type="match status" value="1"/>
</dbReference>
<dbReference type="InterPro" id="IPR002524">
    <property type="entry name" value="Cation_efflux"/>
</dbReference>
<feature type="transmembrane region" description="Helical" evidence="8">
    <location>
        <begin position="49"/>
        <end position="66"/>
    </location>
</feature>
<feature type="transmembrane region" description="Helical" evidence="8">
    <location>
        <begin position="21"/>
        <end position="43"/>
    </location>
</feature>
<protein>
    <submittedName>
        <fullName evidence="11">Cation transporter</fullName>
    </submittedName>
</protein>
<dbReference type="GO" id="GO:0015093">
    <property type="term" value="F:ferrous iron transmembrane transporter activity"/>
    <property type="evidence" value="ECO:0007669"/>
    <property type="project" value="TreeGrafter"/>
</dbReference>
<comment type="similarity">
    <text evidence="2">Belongs to the cation diffusion facilitator (CDF) transporter (TC 2.A.4) family.</text>
</comment>
<evidence type="ECO:0000256" key="8">
    <source>
        <dbReference type="SAM" id="Phobius"/>
    </source>
</evidence>
<proteinExistence type="inferred from homology"/>
<accession>A0AAP2RBT9</accession>
<evidence type="ECO:0000313" key="11">
    <source>
        <dbReference type="EMBL" id="MCD1293735.1"/>
    </source>
</evidence>
<evidence type="ECO:0000313" key="12">
    <source>
        <dbReference type="Proteomes" id="UP001320159"/>
    </source>
</evidence>
<organism evidence="11 12">
    <name type="scientific">Methanooceanicella nereidis</name>
    <dbReference type="NCBI Taxonomy" id="2052831"/>
    <lineage>
        <taxon>Archaea</taxon>
        <taxon>Methanobacteriati</taxon>
        <taxon>Methanobacteriota</taxon>
        <taxon>Stenosarchaea group</taxon>
        <taxon>Methanomicrobia</taxon>
        <taxon>Methanocellales</taxon>
        <taxon>Methanocellaceae</taxon>
        <taxon>Methanooceanicella</taxon>
    </lineage>
</organism>
<dbReference type="InterPro" id="IPR050291">
    <property type="entry name" value="CDF_Transporter"/>
</dbReference>
<dbReference type="InterPro" id="IPR027470">
    <property type="entry name" value="Cation_efflux_CTD"/>
</dbReference>
<keyword evidence="6 8" id="KW-1133">Transmembrane helix</keyword>
<keyword evidence="3" id="KW-0813">Transport</keyword>
<feature type="domain" description="Cation efflux protein cytoplasmic" evidence="10">
    <location>
        <begin position="217"/>
        <end position="295"/>
    </location>
</feature>
<dbReference type="InterPro" id="IPR036837">
    <property type="entry name" value="Cation_efflux_CTD_sf"/>
</dbReference>
<evidence type="ECO:0000259" key="9">
    <source>
        <dbReference type="Pfam" id="PF01545"/>
    </source>
</evidence>
<dbReference type="InterPro" id="IPR058533">
    <property type="entry name" value="Cation_efflux_TM"/>
</dbReference>
<dbReference type="Proteomes" id="UP001320159">
    <property type="component" value="Unassembled WGS sequence"/>
</dbReference>
<comment type="caution">
    <text evidence="11">The sequence shown here is derived from an EMBL/GenBank/DDBJ whole genome shotgun (WGS) entry which is preliminary data.</text>
</comment>
<keyword evidence="5 8" id="KW-0812">Transmembrane</keyword>
<dbReference type="GO" id="GO:0015341">
    <property type="term" value="F:zinc efflux antiporter activity"/>
    <property type="evidence" value="ECO:0007669"/>
    <property type="project" value="TreeGrafter"/>
</dbReference>
<sequence>MVNINSDIDALNKEKTSTARLSIISNTLLVFMKLTVGLMIGSVSVLSEAIHSGIDLVAAMIAYFSVRKSSMPPDREHAFGHGKIENLSGTIEAILIFVAAALIIKEAYTKITYGVEMEDVTLGIAVMLVSAIVNFFVSQKLMQTAKKTESIALEADAWHLRTDVLTSLGVFAGLVVIKLSGIAILDPVIAIIVALFILKAAFELTIKSVTDLLDTKLPAEEEEEIRKIISDHSSQFVGFHNLRTRKAGSDRFVDLHLVVSRGSSVEEAHGLADHIEKDVKERFPRASVLIHVEPCGERCKCEDCGAECVKKDLMKE</sequence>
<dbReference type="InterPro" id="IPR027469">
    <property type="entry name" value="Cation_efflux_TMD_sf"/>
</dbReference>
<dbReference type="Gene3D" id="1.20.1510.10">
    <property type="entry name" value="Cation efflux protein transmembrane domain"/>
    <property type="match status" value="1"/>
</dbReference>
<dbReference type="SUPFAM" id="SSF161111">
    <property type="entry name" value="Cation efflux protein transmembrane domain-like"/>
    <property type="match status" value="1"/>
</dbReference>
<dbReference type="FunFam" id="1.20.1510.10:FF:000006">
    <property type="entry name" value="Divalent cation efflux transporter"/>
    <property type="match status" value="1"/>
</dbReference>
<gene>
    <name evidence="11" type="ORF">CUJ83_01835</name>
</gene>
<evidence type="ECO:0000256" key="2">
    <source>
        <dbReference type="ARBA" id="ARBA00008114"/>
    </source>
</evidence>
<dbReference type="EMBL" id="PGCK01000001">
    <property type="protein sequence ID" value="MCD1293735.1"/>
    <property type="molecule type" value="Genomic_DNA"/>
</dbReference>
<dbReference type="Pfam" id="PF16916">
    <property type="entry name" value="ZT_dimer"/>
    <property type="match status" value="1"/>
</dbReference>
<evidence type="ECO:0000256" key="7">
    <source>
        <dbReference type="ARBA" id="ARBA00023136"/>
    </source>
</evidence>
<keyword evidence="4" id="KW-1003">Cell membrane</keyword>
<evidence type="ECO:0000256" key="1">
    <source>
        <dbReference type="ARBA" id="ARBA00004651"/>
    </source>
</evidence>
<keyword evidence="7 8" id="KW-0472">Membrane</keyword>
<reference evidence="11 12" key="1">
    <citation type="submission" date="2017-11" db="EMBL/GenBank/DDBJ databases">
        <title>Isolation and Characterization of Family Methanocellaceae Species from Potential Methane Hydrate Area Offshore Southwestern Taiwan.</title>
        <authorList>
            <person name="Zhang W.-L."/>
            <person name="Chen W.-C."/>
            <person name="Lai M.-C."/>
            <person name="Chen S.-C."/>
        </authorList>
    </citation>
    <scope>NUCLEOTIDE SEQUENCE [LARGE SCALE GENOMIC DNA]</scope>
    <source>
        <strain evidence="11 12">CWC-04</strain>
    </source>
</reference>
<dbReference type="PANTHER" id="PTHR43840">
    <property type="entry name" value="MITOCHONDRIAL METAL TRANSPORTER 1-RELATED"/>
    <property type="match status" value="1"/>
</dbReference>
<dbReference type="SUPFAM" id="SSF160240">
    <property type="entry name" value="Cation efflux protein cytoplasmic domain-like"/>
    <property type="match status" value="1"/>
</dbReference>
<name>A0AAP2RBT9_9EURY</name>
<evidence type="ECO:0000256" key="6">
    <source>
        <dbReference type="ARBA" id="ARBA00022989"/>
    </source>
</evidence>
<comment type="subcellular location">
    <subcellularLocation>
        <location evidence="1">Cell membrane</location>
        <topology evidence="1">Multi-pass membrane protein</topology>
    </subcellularLocation>
</comment>
<evidence type="ECO:0000256" key="5">
    <source>
        <dbReference type="ARBA" id="ARBA00022692"/>
    </source>
</evidence>
<dbReference type="NCBIfam" id="TIGR01297">
    <property type="entry name" value="CDF"/>
    <property type="match status" value="1"/>
</dbReference>
<dbReference type="RefSeq" id="WP_230739933.1">
    <property type="nucleotide sequence ID" value="NZ_PGCK01000001.1"/>
</dbReference>
<dbReference type="FunFam" id="3.30.70.1350:FF:000002">
    <property type="entry name" value="Ferrous-iron efflux pump FieF"/>
    <property type="match status" value="1"/>
</dbReference>
<feature type="transmembrane region" description="Helical" evidence="8">
    <location>
        <begin position="87"/>
        <end position="108"/>
    </location>
</feature>
<evidence type="ECO:0000259" key="10">
    <source>
        <dbReference type="Pfam" id="PF16916"/>
    </source>
</evidence>
<dbReference type="GO" id="GO:0006882">
    <property type="term" value="P:intracellular zinc ion homeostasis"/>
    <property type="evidence" value="ECO:0007669"/>
    <property type="project" value="TreeGrafter"/>
</dbReference>
<feature type="domain" description="Cation efflux protein transmembrane" evidence="9">
    <location>
        <begin position="21"/>
        <end position="213"/>
    </location>
</feature>
<feature type="transmembrane region" description="Helical" evidence="8">
    <location>
        <begin position="183"/>
        <end position="202"/>
    </location>
</feature>
<evidence type="ECO:0000256" key="3">
    <source>
        <dbReference type="ARBA" id="ARBA00022448"/>
    </source>
</evidence>
<keyword evidence="12" id="KW-1185">Reference proteome</keyword>
<feature type="transmembrane region" description="Helical" evidence="8">
    <location>
        <begin position="120"/>
        <end position="137"/>
    </location>
</feature>
<dbReference type="Pfam" id="PF01545">
    <property type="entry name" value="Cation_efflux"/>
    <property type="match status" value="1"/>
</dbReference>
<dbReference type="GO" id="GO:0015086">
    <property type="term" value="F:cadmium ion transmembrane transporter activity"/>
    <property type="evidence" value="ECO:0007669"/>
    <property type="project" value="TreeGrafter"/>
</dbReference>
<evidence type="ECO:0000256" key="4">
    <source>
        <dbReference type="ARBA" id="ARBA00022475"/>
    </source>
</evidence>
<dbReference type="GO" id="GO:0005886">
    <property type="term" value="C:plasma membrane"/>
    <property type="evidence" value="ECO:0007669"/>
    <property type="project" value="UniProtKB-SubCell"/>
</dbReference>